<evidence type="ECO:0000256" key="5">
    <source>
        <dbReference type="ARBA" id="ARBA00022475"/>
    </source>
</evidence>
<keyword evidence="7 13" id="KW-0812">Transmembrane</keyword>
<reference evidence="14" key="1">
    <citation type="submission" date="2022-01" db="EMBL/GenBank/DDBJ databases">
        <authorList>
            <person name="King R."/>
        </authorList>
    </citation>
    <scope>NUCLEOTIDE SEQUENCE</scope>
</reference>
<dbReference type="Pfam" id="PF03083">
    <property type="entry name" value="MtN3_slv"/>
    <property type="match status" value="2"/>
</dbReference>
<feature type="transmembrane region" description="Helical" evidence="13">
    <location>
        <begin position="187"/>
        <end position="206"/>
    </location>
</feature>
<evidence type="ECO:0000256" key="6">
    <source>
        <dbReference type="ARBA" id="ARBA00022597"/>
    </source>
</evidence>
<organism evidence="14 15">
    <name type="scientific">Ceutorhynchus assimilis</name>
    <name type="common">cabbage seed weevil</name>
    <dbReference type="NCBI Taxonomy" id="467358"/>
    <lineage>
        <taxon>Eukaryota</taxon>
        <taxon>Metazoa</taxon>
        <taxon>Ecdysozoa</taxon>
        <taxon>Arthropoda</taxon>
        <taxon>Hexapoda</taxon>
        <taxon>Insecta</taxon>
        <taxon>Pterygota</taxon>
        <taxon>Neoptera</taxon>
        <taxon>Endopterygota</taxon>
        <taxon>Coleoptera</taxon>
        <taxon>Polyphaga</taxon>
        <taxon>Cucujiformia</taxon>
        <taxon>Curculionidae</taxon>
        <taxon>Ceutorhynchinae</taxon>
        <taxon>Ceutorhynchus</taxon>
    </lineage>
</organism>
<evidence type="ECO:0000256" key="9">
    <source>
        <dbReference type="ARBA" id="ARBA00022989"/>
    </source>
</evidence>
<dbReference type="PANTHER" id="PTHR10791:SF112">
    <property type="entry name" value="SUGAR TRANSPORTER SWEET1"/>
    <property type="match status" value="1"/>
</dbReference>
<dbReference type="Gene3D" id="1.20.1280.290">
    <property type="match status" value="2"/>
</dbReference>
<comment type="function">
    <text evidence="13">Mediates sugar transport across membranes.</text>
</comment>
<comment type="caution">
    <text evidence="13">Lacks conserved residue(s) required for the propagation of feature annotation.</text>
</comment>
<sequence length="225" mass="25131">MNEETLKNILATTSSICTILQFLSGTITCQKIVKNKSTGDSSSFSFVSGCLSTSLWLRYGFLIQDTSIILVNTIGVSLFFSYIVVFFLYSIKKIHVLRQLLFCLLVLIVVLMKIHRTEETELARNFLGLICVVVTILFFAAPFASLLHVIKVKNTDSLPYHLIVSTFIVSLQWMIYGVLLKDQFIQVPNFLGCVLSGIQLSLFVIYPSSNSKSSGNSKLYSSNVI</sequence>
<dbReference type="EMBL" id="OU892278">
    <property type="protein sequence ID" value="CAG9765508.1"/>
    <property type="molecule type" value="Genomic_DNA"/>
</dbReference>
<evidence type="ECO:0000256" key="10">
    <source>
        <dbReference type="ARBA" id="ARBA00023034"/>
    </source>
</evidence>
<dbReference type="FunFam" id="1.20.1280.290:FF:000004">
    <property type="entry name" value="Sugar transporter SWEET"/>
    <property type="match status" value="1"/>
</dbReference>
<dbReference type="GO" id="GO:0051119">
    <property type="term" value="F:sugar transmembrane transporter activity"/>
    <property type="evidence" value="ECO:0007669"/>
    <property type="project" value="InterPro"/>
</dbReference>
<dbReference type="PANTHER" id="PTHR10791">
    <property type="entry name" value="RAG1-ACTIVATING PROTEIN 1"/>
    <property type="match status" value="1"/>
</dbReference>
<keyword evidence="5" id="KW-1003">Cell membrane</keyword>
<dbReference type="OrthoDB" id="409725at2759"/>
<accession>A0A9N9QHP1</accession>
<evidence type="ECO:0000256" key="1">
    <source>
        <dbReference type="ARBA" id="ARBA00004651"/>
    </source>
</evidence>
<keyword evidence="15" id="KW-1185">Reference proteome</keyword>
<keyword evidence="8" id="KW-0677">Repeat</keyword>
<evidence type="ECO:0000313" key="15">
    <source>
        <dbReference type="Proteomes" id="UP001152799"/>
    </source>
</evidence>
<evidence type="ECO:0000256" key="4">
    <source>
        <dbReference type="ARBA" id="ARBA00022448"/>
    </source>
</evidence>
<keyword evidence="10" id="KW-0333">Golgi apparatus</keyword>
<feature type="transmembrane region" description="Helical" evidence="13">
    <location>
        <begin position="68"/>
        <end position="90"/>
    </location>
</feature>
<dbReference type="GO" id="GO:0005886">
    <property type="term" value="C:plasma membrane"/>
    <property type="evidence" value="ECO:0007669"/>
    <property type="project" value="UniProtKB-SubCell"/>
</dbReference>
<evidence type="ECO:0000256" key="12">
    <source>
        <dbReference type="ARBA" id="ARBA00055578"/>
    </source>
</evidence>
<keyword evidence="9 13" id="KW-1133">Transmembrane helix</keyword>
<keyword evidence="11 13" id="KW-0472">Membrane</keyword>
<keyword evidence="6 13" id="KW-0762">Sugar transport</keyword>
<dbReference type="AlphaFoldDB" id="A0A9N9QHP1"/>
<dbReference type="GO" id="GO:0000139">
    <property type="term" value="C:Golgi membrane"/>
    <property type="evidence" value="ECO:0007669"/>
    <property type="project" value="UniProtKB-SubCell"/>
</dbReference>
<evidence type="ECO:0000256" key="2">
    <source>
        <dbReference type="ARBA" id="ARBA00004653"/>
    </source>
</evidence>
<keyword evidence="4 13" id="KW-0813">Transport</keyword>
<proteinExistence type="inferred from homology"/>
<dbReference type="Proteomes" id="UP001152799">
    <property type="component" value="Chromosome 2"/>
</dbReference>
<evidence type="ECO:0000256" key="11">
    <source>
        <dbReference type="ARBA" id="ARBA00023136"/>
    </source>
</evidence>
<evidence type="ECO:0000256" key="13">
    <source>
        <dbReference type="RuleBase" id="RU910715"/>
    </source>
</evidence>
<comment type="subcellular location">
    <subcellularLocation>
        <location evidence="1">Cell membrane</location>
        <topology evidence="1">Multi-pass membrane protein</topology>
    </subcellularLocation>
    <subcellularLocation>
        <location evidence="2">Golgi apparatus membrane</location>
        <topology evidence="2">Multi-pass membrane protein</topology>
    </subcellularLocation>
</comment>
<comment type="function">
    <text evidence="12">Mediates both low-affinity uptake and efflux of sugar across the membrane.</text>
</comment>
<evidence type="ECO:0000256" key="7">
    <source>
        <dbReference type="ARBA" id="ARBA00022692"/>
    </source>
</evidence>
<evidence type="ECO:0000256" key="3">
    <source>
        <dbReference type="ARBA" id="ARBA00007809"/>
    </source>
</evidence>
<feature type="transmembrane region" description="Helical" evidence="13">
    <location>
        <begin position="96"/>
        <end position="114"/>
    </location>
</feature>
<dbReference type="InterPro" id="IPR047664">
    <property type="entry name" value="SWEET"/>
</dbReference>
<dbReference type="FunFam" id="1.20.1280.290:FF:000010">
    <property type="entry name" value="Sugar transporter SWEET"/>
    <property type="match status" value="1"/>
</dbReference>
<gene>
    <name evidence="14" type="ORF">CEUTPL_LOCUS6113</name>
</gene>
<evidence type="ECO:0000313" key="14">
    <source>
        <dbReference type="EMBL" id="CAG9765508.1"/>
    </source>
</evidence>
<feature type="transmembrane region" description="Helical" evidence="13">
    <location>
        <begin position="162"/>
        <end position="180"/>
    </location>
</feature>
<name>A0A9N9QHP1_9CUCU</name>
<evidence type="ECO:0000256" key="8">
    <source>
        <dbReference type="ARBA" id="ARBA00022737"/>
    </source>
</evidence>
<comment type="similarity">
    <text evidence="3 13">Belongs to the SWEET sugar transporter family.</text>
</comment>
<dbReference type="InterPro" id="IPR004316">
    <property type="entry name" value="SWEET_rpt"/>
</dbReference>
<feature type="transmembrane region" description="Helical" evidence="13">
    <location>
        <begin position="126"/>
        <end position="150"/>
    </location>
</feature>
<protein>
    <recommendedName>
        <fullName evidence="13">Sugar transporter SWEET</fullName>
    </recommendedName>
</protein>